<evidence type="ECO:0000313" key="2">
    <source>
        <dbReference type="EMBL" id="ETW95837.1"/>
    </source>
</evidence>
<evidence type="ECO:0000256" key="1">
    <source>
        <dbReference type="ARBA" id="ARBA00022679"/>
    </source>
</evidence>
<dbReference type="InterPro" id="IPR050483">
    <property type="entry name" value="CoA-transferase_III_domain"/>
</dbReference>
<dbReference type="EMBL" id="AZHW01000866">
    <property type="protein sequence ID" value="ETW95837.1"/>
    <property type="molecule type" value="Genomic_DNA"/>
</dbReference>
<protein>
    <submittedName>
        <fullName evidence="2">CoA-transferase</fullName>
    </submittedName>
</protein>
<evidence type="ECO:0000313" key="3">
    <source>
        <dbReference type="Proteomes" id="UP000019141"/>
    </source>
</evidence>
<accession>W4LCX9</accession>
<dbReference type="PATRIC" id="fig|1429438.4.peg.5514"/>
<comment type="caution">
    <text evidence="2">The sequence shown here is derived from an EMBL/GenBank/DDBJ whole genome shotgun (WGS) entry which is preliminary data.</text>
</comment>
<keyword evidence="1" id="KW-0808">Transferase</keyword>
<gene>
    <name evidence="2" type="ORF">ETSY1_28975</name>
</gene>
<dbReference type="InterPro" id="IPR044855">
    <property type="entry name" value="CoA-Trfase_III_dom3_sf"/>
</dbReference>
<dbReference type="InterPro" id="IPR023606">
    <property type="entry name" value="CoA-Trfase_III_dom_1_sf"/>
</dbReference>
<dbReference type="GO" id="GO:0008410">
    <property type="term" value="F:CoA-transferase activity"/>
    <property type="evidence" value="ECO:0007669"/>
    <property type="project" value="TreeGrafter"/>
</dbReference>
<organism evidence="2 3">
    <name type="scientific">Entotheonella factor</name>
    <dbReference type="NCBI Taxonomy" id="1429438"/>
    <lineage>
        <taxon>Bacteria</taxon>
        <taxon>Pseudomonadati</taxon>
        <taxon>Nitrospinota/Tectimicrobiota group</taxon>
        <taxon>Candidatus Tectimicrobiota</taxon>
        <taxon>Candidatus Entotheonellia</taxon>
        <taxon>Candidatus Entotheonellales</taxon>
        <taxon>Candidatus Entotheonellaceae</taxon>
        <taxon>Candidatus Entotheonella</taxon>
    </lineage>
</organism>
<sequence length="395" mass="42793">MTGNGHFPLSKIKILDLTRARAGPTAVRQLVDWGADAIKVEMPGGRAGDGMGGNRHGFDFQNLHRNKRGMSLNLKHPKGVEIFKQLAQDADVIVENYRADVKHRLGIDYETIRQSNPRIVYGSISGFGQEGPYRDRPGVDQIAQGLGGLMSITGLPGQGPVRVGIPVTDLCAGIFLAQGILIALLEREWTGEGKWVSTSLLEAMISMLDFQGSRWTMAGEVAPQAGNNHPTGIPTGMFKTQNGHINIAASGADLYARMCKAMGREDLLTNERYATSGARYQNRDELNAVIESITKDKPSEDWIKLLNDAGVPCGPVNSIDQTFADEQVQFLEMAQSVTSPALGELNILGHPVSWNSQRNPLRKSAPELGEDNHVILTGLGYSADEIAGLEQDGVI</sequence>
<dbReference type="Proteomes" id="UP000019141">
    <property type="component" value="Unassembled WGS sequence"/>
</dbReference>
<dbReference type="HOGENOM" id="CLU_033975_0_0_7"/>
<dbReference type="PANTHER" id="PTHR48207:SF3">
    <property type="entry name" value="SUCCINATE--HYDROXYMETHYLGLUTARATE COA-TRANSFERASE"/>
    <property type="match status" value="1"/>
</dbReference>
<dbReference type="Gene3D" id="3.30.1540.10">
    <property type="entry name" value="formyl-coa transferase, domain 3"/>
    <property type="match status" value="1"/>
</dbReference>
<proteinExistence type="predicted"/>
<reference evidence="2 3" key="1">
    <citation type="journal article" date="2014" name="Nature">
        <title>An environmental bacterial taxon with a large and distinct metabolic repertoire.</title>
        <authorList>
            <person name="Wilson M.C."/>
            <person name="Mori T."/>
            <person name="Ruckert C."/>
            <person name="Uria A.R."/>
            <person name="Helf M.J."/>
            <person name="Takada K."/>
            <person name="Gernert C."/>
            <person name="Steffens U.A."/>
            <person name="Heycke N."/>
            <person name="Schmitt S."/>
            <person name="Rinke C."/>
            <person name="Helfrich E.J."/>
            <person name="Brachmann A.O."/>
            <person name="Gurgui C."/>
            <person name="Wakimoto T."/>
            <person name="Kracht M."/>
            <person name="Crusemann M."/>
            <person name="Hentschel U."/>
            <person name="Abe I."/>
            <person name="Matsunaga S."/>
            <person name="Kalinowski J."/>
            <person name="Takeyama H."/>
            <person name="Piel J."/>
        </authorList>
    </citation>
    <scope>NUCLEOTIDE SEQUENCE [LARGE SCALE GENOMIC DNA]</scope>
    <source>
        <strain evidence="3">TSY1</strain>
    </source>
</reference>
<dbReference type="Gene3D" id="3.40.50.10540">
    <property type="entry name" value="Crotonobetainyl-coa:carnitine coa-transferase, domain 1"/>
    <property type="match status" value="1"/>
</dbReference>
<dbReference type="InterPro" id="IPR003673">
    <property type="entry name" value="CoA-Trfase_fam_III"/>
</dbReference>
<name>W4LCX9_ENTF1</name>
<dbReference type="AlphaFoldDB" id="W4LCX9"/>
<dbReference type="PANTHER" id="PTHR48207">
    <property type="entry name" value="SUCCINATE--HYDROXYMETHYLGLUTARATE COA-TRANSFERASE"/>
    <property type="match status" value="1"/>
</dbReference>
<dbReference type="Pfam" id="PF02515">
    <property type="entry name" value="CoA_transf_3"/>
    <property type="match status" value="1"/>
</dbReference>
<dbReference type="SUPFAM" id="SSF89796">
    <property type="entry name" value="CoA-transferase family III (CaiB/BaiF)"/>
    <property type="match status" value="1"/>
</dbReference>
<keyword evidence="3" id="KW-1185">Reference proteome</keyword>